<comment type="caution">
    <text evidence="2">The sequence shown here is derived from an EMBL/GenBank/DDBJ whole genome shotgun (WGS) entry which is preliminary data.</text>
</comment>
<organism evidence="2 3">
    <name type="scientific">Emticicia agri</name>
    <dbReference type="NCBI Taxonomy" id="2492393"/>
    <lineage>
        <taxon>Bacteria</taxon>
        <taxon>Pseudomonadati</taxon>
        <taxon>Bacteroidota</taxon>
        <taxon>Cytophagia</taxon>
        <taxon>Cytophagales</taxon>
        <taxon>Leadbetterellaceae</taxon>
        <taxon>Emticicia</taxon>
    </lineage>
</organism>
<dbReference type="RefSeq" id="WP_130022184.1">
    <property type="nucleotide sequence ID" value="NZ_SEWF01000022.1"/>
</dbReference>
<sequence>MKKNLLLFLILFKFINSSAQDLYNYDNSKKFAEYLSKSGQYELATREYERLIFMLPQNDSLKTSLLSMYRRSGKLDDALLRGRQLYPDISLMSSPSAVEYSRSLLLKTDYKTAREFWSTNTQLTQPDKIILSATAEILQDDYKEANEILSVLKNEDHKLAADYKALAAQAVKIKKKSPALAGIMSTIIPGTGRFYTKDWKDGIVSMFFVGTMAFQSIRGFSKSGVNSTRGWIFGAVGFGFYLGNIHGSVVSAKGYNKKSHQTIRNRIDNLFNSYF</sequence>
<accession>A0A4Q5LYB0</accession>
<name>A0A4Q5LYB0_9BACT</name>
<proteinExistence type="predicted"/>
<feature type="signal peptide" evidence="1">
    <location>
        <begin position="1"/>
        <end position="19"/>
    </location>
</feature>
<gene>
    <name evidence="2" type="ORF">EWM59_15705</name>
</gene>
<keyword evidence="3" id="KW-1185">Reference proteome</keyword>
<feature type="chain" id="PRO_5020386921" description="Tetratricopeptide repeat protein" evidence="1">
    <location>
        <begin position="20"/>
        <end position="275"/>
    </location>
</feature>
<dbReference type="OrthoDB" id="947679at2"/>
<dbReference type="AlphaFoldDB" id="A0A4Q5LYB0"/>
<evidence type="ECO:0000256" key="1">
    <source>
        <dbReference type="SAM" id="SignalP"/>
    </source>
</evidence>
<dbReference type="EMBL" id="SEWF01000022">
    <property type="protein sequence ID" value="RYU94774.1"/>
    <property type="molecule type" value="Genomic_DNA"/>
</dbReference>
<evidence type="ECO:0008006" key="4">
    <source>
        <dbReference type="Google" id="ProtNLM"/>
    </source>
</evidence>
<dbReference type="Proteomes" id="UP000293162">
    <property type="component" value="Unassembled WGS sequence"/>
</dbReference>
<reference evidence="2 3" key="1">
    <citation type="submission" date="2019-02" db="EMBL/GenBank/DDBJ databases">
        <title>Bacterial novel species Emticicia sp. 17J42-9 isolated from soil.</title>
        <authorList>
            <person name="Jung H.-Y."/>
        </authorList>
    </citation>
    <scope>NUCLEOTIDE SEQUENCE [LARGE SCALE GENOMIC DNA]</scope>
    <source>
        <strain evidence="2 3">17J42-9</strain>
    </source>
</reference>
<evidence type="ECO:0000313" key="3">
    <source>
        <dbReference type="Proteomes" id="UP000293162"/>
    </source>
</evidence>
<keyword evidence="1" id="KW-0732">Signal</keyword>
<evidence type="ECO:0000313" key="2">
    <source>
        <dbReference type="EMBL" id="RYU94774.1"/>
    </source>
</evidence>
<protein>
    <recommendedName>
        <fullName evidence="4">Tetratricopeptide repeat protein</fullName>
    </recommendedName>
</protein>